<keyword evidence="2" id="KW-1185">Reference proteome</keyword>
<dbReference type="InterPro" id="IPR029069">
    <property type="entry name" value="HotDog_dom_sf"/>
</dbReference>
<dbReference type="SUPFAM" id="SSF54637">
    <property type="entry name" value="Thioesterase/thiol ester dehydrase-isomerase"/>
    <property type="match status" value="1"/>
</dbReference>
<reference evidence="1 2" key="1">
    <citation type="submission" date="2020-10" db="EMBL/GenBank/DDBJ databases">
        <title>Sequencing the genomes of 1000 actinobacteria strains.</title>
        <authorList>
            <person name="Klenk H.-P."/>
        </authorList>
    </citation>
    <scope>NUCLEOTIDE SEQUENCE [LARGE SCALE GENOMIC DNA]</scope>
    <source>
        <strain evidence="1 2">DSM 43748</strain>
    </source>
</reference>
<evidence type="ECO:0000313" key="1">
    <source>
        <dbReference type="EMBL" id="MBE1560508.1"/>
    </source>
</evidence>
<dbReference type="EMBL" id="JADBEF010000001">
    <property type="protein sequence ID" value="MBE1560508.1"/>
    <property type="molecule type" value="Genomic_DNA"/>
</dbReference>
<accession>A0ABR9KEQ9</accession>
<proteinExistence type="predicted"/>
<dbReference type="CDD" id="cd00586">
    <property type="entry name" value="4HBT"/>
    <property type="match status" value="1"/>
</dbReference>
<evidence type="ECO:0000313" key="2">
    <source>
        <dbReference type="Proteomes" id="UP000661607"/>
    </source>
</evidence>
<dbReference type="Pfam" id="PF13279">
    <property type="entry name" value="4HBT_2"/>
    <property type="match status" value="1"/>
</dbReference>
<gene>
    <name evidence="1" type="ORF">H4W81_003287</name>
</gene>
<sequence length="149" mass="16830">MRPYYAYEHLVTFADTNLVGNVYFAKHLTWQGECRERFLAEHTPEILAQLGDDLAMVTLACSCDYFGELYAFDRVSIRMTLSGLDHNRVTMDFAYYRVNIDPAQLVARGSQTIACMLRTDRGLAPVAVPGQLRRALERYSDQLVGGGVQ</sequence>
<comment type="caution">
    <text evidence="1">The sequence shown here is derived from an EMBL/GenBank/DDBJ whole genome shotgun (WGS) entry which is preliminary data.</text>
</comment>
<organism evidence="1 2">
    <name type="scientific">Nonomuraea africana</name>
    <dbReference type="NCBI Taxonomy" id="46171"/>
    <lineage>
        <taxon>Bacteria</taxon>
        <taxon>Bacillati</taxon>
        <taxon>Actinomycetota</taxon>
        <taxon>Actinomycetes</taxon>
        <taxon>Streptosporangiales</taxon>
        <taxon>Streptosporangiaceae</taxon>
        <taxon>Nonomuraea</taxon>
    </lineage>
</organism>
<protein>
    <submittedName>
        <fullName evidence="1">Enediyne biosynthesis thioesterase</fullName>
    </submittedName>
</protein>
<dbReference type="Proteomes" id="UP000661607">
    <property type="component" value="Unassembled WGS sequence"/>
</dbReference>
<dbReference type="RefSeq" id="WP_192775577.1">
    <property type="nucleotide sequence ID" value="NZ_BAAASY010000007.1"/>
</dbReference>
<dbReference type="Gene3D" id="3.10.129.10">
    <property type="entry name" value="Hotdog Thioesterase"/>
    <property type="match status" value="1"/>
</dbReference>
<name>A0ABR9KEQ9_9ACTN</name>